<reference evidence="2" key="1">
    <citation type="submission" date="2021-06" db="EMBL/GenBank/DDBJ databases">
        <authorList>
            <person name="Hodson N. C."/>
            <person name="Mongue J. A."/>
            <person name="Jaron S. K."/>
        </authorList>
    </citation>
    <scope>NUCLEOTIDE SEQUENCE</scope>
</reference>
<organism evidence="2 3">
    <name type="scientific">Allacma fusca</name>
    <dbReference type="NCBI Taxonomy" id="39272"/>
    <lineage>
        <taxon>Eukaryota</taxon>
        <taxon>Metazoa</taxon>
        <taxon>Ecdysozoa</taxon>
        <taxon>Arthropoda</taxon>
        <taxon>Hexapoda</taxon>
        <taxon>Collembola</taxon>
        <taxon>Symphypleona</taxon>
        <taxon>Sminthuridae</taxon>
        <taxon>Allacma</taxon>
    </lineage>
</organism>
<evidence type="ECO:0000313" key="2">
    <source>
        <dbReference type="EMBL" id="CAG7731541.1"/>
    </source>
</evidence>
<name>A0A8J2PBY5_9HEXA</name>
<dbReference type="Proteomes" id="UP000708208">
    <property type="component" value="Unassembled WGS sequence"/>
</dbReference>
<feature type="compositionally biased region" description="Basic and acidic residues" evidence="1">
    <location>
        <begin position="72"/>
        <end position="82"/>
    </location>
</feature>
<gene>
    <name evidence="2" type="ORF">AFUS01_LOCUS20123</name>
</gene>
<sequence>MKEFFVVGVKGRGTPTHGRVGHPGDHNNCQGLHDALEEELRHEPQEKFLSGRTEEELDYGKKEYGNVESGEDENHVLIRQEA</sequence>
<protein>
    <submittedName>
        <fullName evidence="2">Uncharacterized protein</fullName>
    </submittedName>
</protein>
<proteinExistence type="predicted"/>
<accession>A0A8J2PBY5</accession>
<dbReference type="AlphaFoldDB" id="A0A8J2PBY5"/>
<feature type="region of interest" description="Disordered" evidence="1">
    <location>
        <begin position="46"/>
        <end position="82"/>
    </location>
</feature>
<comment type="caution">
    <text evidence="2">The sequence shown here is derived from an EMBL/GenBank/DDBJ whole genome shotgun (WGS) entry which is preliminary data.</text>
</comment>
<evidence type="ECO:0000313" key="3">
    <source>
        <dbReference type="Proteomes" id="UP000708208"/>
    </source>
</evidence>
<dbReference type="EMBL" id="CAJVCH010214696">
    <property type="protein sequence ID" value="CAG7731541.1"/>
    <property type="molecule type" value="Genomic_DNA"/>
</dbReference>
<evidence type="ECO:0000256" key="1">
    <source>
        <dbReference type="SAM" id="MobiDB-lite"/>
    </source>
</evidence>
<keyword evidence="3" id="KW-1185">Reference proteome</keyword>
<feature type="compositionally biased region" description="Basic and acidic residues" evidence="1">
    <location>
        <begin position="52"/>
        <end position="65"/>
    </location>
</feature>